<evidence type="ECO:0000256" key="2">
    <source>
        <dbReference type="ARBA" id="ARBA00022723"/>
    </source>
</evidence>
<dbReference type="SMART" id="SM00849">
    <property type="entry name" value="Lactamase_B"/>
    <property type="match status" value="1"/>
</dbReference>
<dbReference type="InterPro" id="IPR036866">
    <property type="entry name" value="RibonucZ/Hydroxyglut_hydro"/>
</dbReference>
<keyword evidence="2" id="KW-0479">Metal-binding</keyword>
<keyword evidence="3" id="KW-0378">Hydrolase</keyword>
<dbReference type="PANTHER" id="PTHR42978:SF6">
    <property type="entry name" value="QUORUM-QUENCHING LACTONASE YTNP-RELATED"/>
    <property type="match status" value="1"/>
</dbReference>
<dbReference type="PANTHER" id="PTHR42978">
    <property type="entry name" value="QUORUM-QUENCHING LACTONASE YTNP-RELATED-RELATED"/>
    <property type="match status" value="1"/>
</dbReference>
<reference evidence="7" key="1">
    <citation type="journal article" date="2019" name="Int. J. Syst. Evol. Microbiol.">
        <title>The Global Catalogue of Microorganisms (GCM) 10K type strain sequencing project: providing services to taxonomists for standard genome sequencing and annotation.</title>
        <authorList>
            <consortium name="The Broad Institute Genomics Platform"/>
            <consortium name="The Broad Institute Genome Sequencing Center for Infectious Disease"/>
            <person name="Wu L."/>
            <person name="Ma J."/>
        </authorList>
    </citation>
    <scope>NUCLEOTIDE SEQUENCE [LARGE SCALE GENOMIC DNA]</scope>
    <source>
        <strain evidence="7">CGMCC 4.7645</strain>
    </source>
</reference>
<dbReference type="EMBL" id="JBHUKR010000001">
    <property type="protein sequence ID" value="MFD2414771.1"/>
    <property type="molecule type" value="Genomic_DNA"/>
</dbReference>
<keyword evidence="7" id="KW-1185">Reference proteome</keyword>
<dbReference type="Proteomes" id="UP001597417">
    <property type="component" value="Unassembled WGS sequence"/>
</dbReference>
<evidence type="ECO:0000256" key="3">
    <source>
        <dbReference type="ARBA" id="ARBA00022801"/>
    </source>
</evidence>
<protein>
    <submittedName>
        <fullName evidence="6">MBL fold metallo-hydrolase</fullName>
    </submittedName>
</protein>
<organism evidence="6 7">
    <name type="scientific">Amycolatopsis pigmentata</name>
    <dbReference type="NCBI Taxonomy" id="450801"/>
    <lineage>
        <taxon>Bacteria</taxon>
        <taxon>Bacillati</taxon>
        <taxon>Actinomycetota</taxon>
        <taxon>Actinomycetes</taxon>
        <taxon>Pseudonocardiales</taxon>
        <taxon>Pseudonocardiaceae</taxon>
        <taxon>Amycolatopsis</taxon>
    </lineage>
</organism>
<dbReference type="Pfam" id="PF00753">
    <property type="entry name" value="Lactamase_B"/>
    <property type="match status" value="1"/>
</dbReference>
<dbReference type="RefSeq" id="WP_378259951.1">
    <property type="nucleotide sequence ID" value="NZ_JBHUKR010000001.1"/>
</dbReference>
<comment type="similarity">
    <text evidence="1">Belongs to the metallo-beta-lactamase superfamily.</text>
</comment>
<keyword evidence="4" id="KW-0862">Zinc</keyword>
<dbReference type="CDD" id="cd07720">
    <property type="entry name" value="OPHC2-like_MBL-fold"/>
    <property type="match status" value="1"/>
</dbReference>
<evidence type="ECO:0000259" key="5">
    <source>
        <dbReference type="SMART" id="SM00849"/>
    </source>
</evidence>
<proteinExistence type="inferred from homology"/>
<dbReference type="Gene3D" id="3.60.15.10">
    <property type="entry name" value="Ribonuclease Z/Hydroxyacylglutathione hydrolase-like"/>
    <property type="match status" value="1"/>
</dbReference>
<name>A0ABW5FPY2_9PSEU</name>
<accession>A0ABW5FPY2</accession>
<gene>
    <name evidence="6" type="ORF">ACFSXZ_00305</name>
</gene>
<comment type="caution">
    <text evidence="6">The sequence shown here is derived from an EMBL/GenBank/DDBJ whole genome shotgun (WGS) entry which is preliminary data.</text>
</comment>
<evidence type="ECO:0000256" key="4">
    <source>
        <dbReference type="ARBA" id="ARBA00022833"/>
    </source>
</evidence>
<sequence>MMSNATTGPKLSLQAPAGFHPFTVGRLSCLTISDGFVATQVETLGFAVEADDIADHLRRRGHDVTEMRSQISCLLVADPEHGRTTLIDTGIGSMPGPTGAPLRTAGKLVENLFAAGIDPGEVDTVLLSHLHPDHIGGAFDPAGQPTFPQARLFAPEEEVAFWSADTPDLSRLLVPPEAAADLVRSARKFIDRAGNRLHTFPAGSAPAPGITAVGFPGHTPGQVGYLVESDGADLLYTADAFGHAVLSVEHPEWPFALDSDPETAVRTRQRLIVDLGARRGRFFTPHFPWPNLGRIGTVGTQAVWTAEPYDWPGQ</sequence>
<evidence type="ECO:0000256" key="1">
    <source>
        <dbReference type="ARBA" id="ARBA00007749"/>
    </source>
</evidence>
<feature type="domain" description="Metallo-beta-lactamase" evidence="5">
    <location>
        <begin position="70"/>
        <end position="286"/>
    </location>
</feature>
<evidence type="ECO:0000313" key="6">
    <source>
        <dbReference type="EMBL" id="MFD2414771.1"/>
    </source>
</evidence>
<dbReference type="SUPFAM" id="SSF56281">
    <property type="entry name" value="Metallo-hydrolase/oxidoreductase"/>
    <property type="match status" value="1"/>
</dbReference>
<evidence type="ECO:0000313" key="7">
    <source>
        <dbReference type="Proteomes" id="UP001597417"/>
    </source>
</evidence>
<dbReference type="InterPro" id="IPR051013">
    <property type="entry name" value="MBL_superfamily_lactonases"/>
</dbReference>
<dbReference type="InterPro" id="IPR001279">
    <property type="entry name" value="Metallo-B-lactamas"/>
</dbReference>